<gene>
    <name evidence="2" type="ORF">SKAU_G00255350</name>
</gene>
<dbReference type="OrthoDB" id="9934809at2759"/>
<evidence type="ECO:0000313" key="3">
    <source>
        <dbReference type="Proteomes" id="UP001152622"/>
    </source>
</evidence>
<dbReference type="InterPro" id="IPR027897">
    <property type="entry name" value="DUF4559"/>
</dbReference>
<dbReference type="AlphaFoldDB" id="A0A9Q1IS97"/>
<evidence type="ECO:0000256" key="1">
    <source>
        <dbReference type="SAM" id="MobiDB-lite"/>
    </source>
</evidence>
<sequence>MMSSKEALSLKLYHLCQLCEEWKAEILRHHTNRTGVVNWGNCKPCLWPSEHWEIAKAYMPRGLANITGAKQCDASALLNLITFCDYFSFINQWEVREVIRKRNELMHSCEMRVSAQWMDQYQRSLDQLLQQLQHVPEVAVAGREIKEMLSVDWTVCVPGVESVDGPEVVRLESGLESGMEAGRVSQVEIELLRERLQELLLCTEIQDPPDLQSMQELQKLRDFLQSQRDLEEQFQTELRSIQLRESQLQQTGPGLGEAAELTKAN</sequence>
<evidence type="ECO:0000313" key="2">
    <source>
        <dbReference type="EMBL" id="KAJ8350405.1"/>
    </source>
</evidence>
<protein>
    <submittedName>
        <fullName evidence="2">Uncharacterized protein</fullName>
    </submittedName>
</protein>
<organism evidence="2 3">
    <name type="scientific">Synaphobranchus kaupii</name>
    <name type="common">Kaup's arrowtooth eel</name>
    <dbReference type="NCBI Taxonomy" id="118154"/>
    <lineage>
        <taxon>Eukaryota</taxon>
        <taxon>Metazoa</taxon>
        <taxon>Chordata</taxon>
        <taxon>Craniata</taxon>
        <taxon>Vertebrata</taxon>
        <taxon>Euteleostomi</taxon>
        <taxon>Actinopterygii</taxon>
        <taxon>Neopterygii</taxon>
        <taxon>Teleostei</taxon>
        <taxon>Anguilliformes</taxon>
        <taxon>Synaphobranchidae</taxon>
        <taxon>Synaphobranchus</taxon>
    </lineage>
</organism>
<dbReference type="Proteomes" id="UP001152622">
    <property type="component" value="Chromosome 9"/>
</dbReference>
<accession>A0A9Q1IS97</accession>
<dbReference type="PANTHER" id="PTHR35083:SF2">
    <property type="entry name" value="CHROMOSOME 17 CXORF38 HOMOLOG"/>
    <property type="match status" value="1"/>
</dbReference>
<proteinExistence type="predicted"/>
<comment type="caution">
    <text evidence="2">The sequence shown here is derived from an EMBL/GenBank/DDBJ whole genome shotgun (WGS) entry which is preliminary data.</text>
</comment>
<feature type="region of interest" description="Disordered" evidence="1">
    <location>
        <begin position="246"/>
        <end position="265"/>
    </location>
</feature>
<dbReference type="Pfam" id="PF15112">
    <property type="entry name" value="DUF4559"/>
    <property type="match status" value="1"/>
</dbReference>
<dbReference type="PANTHER" id="PTHR35083">
    <property type="entry name" value="RGD1565685 PROTEIN"/>
    <property type="match status" value="1"/>
</dbReference>
<name>A0A9Q1IS97_SYNKA</name>
<dbReference type="EMBL" id="JAINUF010000009">
    <property type="protein sequence ID" value="KAJ8350405.1"/>
    <property type="molecule type" value="Genomic_DNA"/>
</dbReference>
<reference evidence="2" key="1">
    <citation type="journal article" date="2023" name="Science">
        <title>Genome structures resolve the early diversification of teleost fishes.</title>
        <authorList>
            <person name="Parey E."/>
            <person name="Louis A."/>
            <person name="Montfort J."/>
            <person name="Bouchez O."/>
            <person name="Roques C."/>
            <person name="Iampietro C."/>
            <person name="Lluch J."/>
            <person name="Castinel A."/>
            <person name="Donnadieu C."/>
            <person name="Desvignes T."/>
            <person name="Floi Bucao C."/>
            <person name="Jouanno E."/>
            <person name="Wen M."/>
            <person name="Mejri S."/>
            <person name="Dirks R."/>
            <person name="Jansen H."/>
            <person name="Henkel C."/>
            <person name="Chen W.J."/>
            <person name="Zahm M."/>
            <person name="Cabau C."/>
            <person name="Klopp C."/>
            <person name="Thompson A.W."/>
            <person name="Robinson-Rechavi M."/>
            <person name="Braasch I."/>
            <person name="Lecointre G."/>
            <person name="Bobe J."/>
            <person name="Postlethwait J.H."/>
            <person name="Berthelot C."/>
            <person name="Roest Crollius H."/>
            <person name="Guiguen Y."/>
        </authorList>
    </citation>
    <scope>NUCLEOTIDE SEQUENCE</scope>
    <source>
        <strain evidence="2">WJC10195</strain>
    </source>
</reference>
<keyword evidence="3" id="KW-1185">Reference proteome</keyword>